<keyword evidence="4" id="KW-0804">Transcription</keyword>
<gene>
    <name evidence="9" type="ORF">INT47_013083</name>
</gene>
<feature type="coiled-coil region" evidence="6">
    <location>
        <begin position="159"/>
        <end position="193"/>
    </location>
</feature>
<evidence type="ECO:0000259" key="8">
    <source>
        <dbReference type="PROSITE" id="PS50217"/>
    </source>
</evidence>
<sequence length="232" mass="27074">MNATAVNRNQAQETNPFEQSFSSASPKHDYNHSKITQDGMIDVWVSDTSSYSYNSVNNDAFSVSDHDDNSDDTFLINSNTTTAAATAAAPHFEFEQQRPKRHTNEVYQQTHFVNNSKQKTPKKRTRTVKLPEDEEKRKNFLERNRLAALKCRQRKKQWLSNLQTRVEYLANDNDQLQMESEALRKQIMELKSLLVNHKECPQYNAQLMKNSAQQQQQHQHQPVYHQDFSTMH</sequence>
<dbReference type="InterPro" id="IPR000837">
    <property type="entry name" value="AP-1"/>
</dbReference>
<keyword evidence="6" id="KW-0175">Coiled coil</keyword>
<dbReference type="OrthoDB" id="295274at2759"/>
<dbReference type="Proteomes" id="UP000603453">
    <property type="component" value="Unassembled WGS sequence"/>
</dbReference>
<dbReference type="PANTHER" id="PTHR19304">
    <property type="entry name" value="CYCLIC-AMP RESPONSE ELEMENT BINDING PROTEIN"/>
    <property type="match status" value="1"/>
</dbReference>
<evidence type="ECO:0000256" key="2">
    <source>
        <dbReference type="ARBA" id="ARBA00023015"/>
    </source>
</evidence>
<evidence type="ECO:0000313" key="9">
    <source>
        <dbReference type="EMBL" id="KAG2202467.1"/>
    </source>
</evidence>
<dbReference type="InterPro" id="IPR051027">
    <property type="entry name" value="bZIP_transcription_factors"/>
</dbReference>
<dbReference type="EMBL" id="JAEPRD010000060">
    <property type="protein sequence ID" value="KAG2202467.1"/>
    <property type="molecule type" value="Genomic_DNA"/>
</dbReference>
<feature type="region of interest" description="Disordered" evidence="7">
    <location>
        <begin position="209"/>
        <end position="232"/>
    </location>
</feature>
<protein>
    <recommendedName>
        <fullName evidence="8">BZIP domain-containing protein</fullName>
    </recommendedName>
</protein>
<reference evidence="9" key="1">
    <citation type="submission" date="2020-12" db="EMBL/GenBank/DDBJ databases">
        <title>Metabolic potential, ecology and presence of endohyphal bacteria is reflected in genomic diversity of Mucoromycotina.</title>
        <authorList>
            <person name="Muszewska A."/>
            <person name="Okrasinska A."/>
            <person name="Steczkiewicz K."/>
            <person name="Drgas O."/>
            <person name="Orlowska M."/>
            <person name="Perlinska-Lenart U."/>
            <person name="Aleksandrzak-Piekarczyk T."/>
            <person name="Szatraj K."/>
            <person name="Zielenkiewicz U."/>
            <person name="Pilsyk S."/>
            <person name="Malc E."/>
            <person name="Mieczkowski P."/>
            <person name="Kruszewska J.S."/>
            <person name="Biernat P."/>
            <person name="Pawlowska J."/>
        </authorList>
    </citation>
    <scope>NUCLEOTIDE SEQUENCE</scope>
    <source>
        <strain evidence="9">WA0000017839</strain>
    </source>
</reference>
<dbReference type="GO" id="GO:0006357">
    <property type="term" value="P:regulation of transcription by RNA polymerase II"/>
    <property type="evidence" value="ECO:0007669"/>
    <property type="project" value="InterPro"/>
</dbReference>
<organism evidence="9 10">
    <name type="scientific">Mucor saturninus</name>
    <dbReference type="NCBI Taxonomy" id="64648"/>
    <lineage>
        <taxon>Eukaryota</taxon>
        <taxon>Fungi</taxon>
        <taxon>Fungi incertae sedis</taxon>
        <taxon>Mucoromycota</taxon>
        <taxon>Mucoromycotina</taxon>
        <taxon>Mucoromycetes</taxon>
        <taxon>Mucorales</taxon>
        <taxon>Mucorineae</taxon>
        <taxon>Mucoraceae</taxon>
        <taxon>Mucor</taxon>
    </lineage>
</organism>
<evidence type="ECO:0000256" key="4">
    <source>
        <dbReference type="ARBA" id="ARBA00023163"/>
    </source>
</evidence>
<dbReference type="Gene3D" id="1.20.5.170">
    <property type="match status" value="1"/>
</dbReference>
<evidence type="ECO:0000256" key="1">
    <source>
        <dbReference type="ARBA" id="ARBA00004123"/>
    </source>
</evidence>
<proteinExistence type="predicted"/>
<comment type="caution">
    <text evidence="9">The sequence shown here is derived from an EMBL/GenBank/DDBJ whole genome shotgun (WGS) entry which is preliminary data.</text>
</comment>
<keyword evidence="10" id="KW-1185">Reference proteome</keyword>
<name>A0A8H7R264_9FUNG</name>
<dbReference type="PRINTS" id="PR00042">
    <property type="entry name" value="LEUZIPPRFOS"/>
</dbReference>
<dbReference type="SMART" id="SM00338">
    <property type="entry name" value="BRLZ"/>
    <property type="match status" value="1"/>
</dbReference>
<dbReference type="AlphaFoldDB" id="A0A8H7R264"/>
<dbReference type="InterPro" id="IPR004827">
    <property type="entry name" value="bZIP"/>
</dbReference>
<feature type="compositionally biased region" description="Polar residues" evidence="7">
    <location>
        <begin position="1"/>
        <end position="25"/>
    </location>
</feature>
<dbReference type="PROSITE" id="PS50217">
    <property type="entry name" value="BZIP"/>
    <property type="match status" value="1"/>
</dbReference>
<keyword evidence="3" id="KW-0238">DNA-binding</keyword>
<evidence type="ECO:0000256" key="3">
    <source>
        <dbReference type="ARBA" id="ARBA00023125"/>
    </source>
</evidence>
<feature type="domain" description="BZIP" evidence="8">
    <location>
        <begin position="134"/>
        <end position="197"/>
    </location>
</feature>
<evidence type="ECO:0000256" key="5">
    <source>
        <dbReference type="ARBA" id="ARBA00023242"/>
    </source>
</evidence>
<dbReference type="InterPro" id="IPR046347">
    <property type="entry name" value="bZIP_sf"/>
</dbReference>
<dbReference type="FunFam" id="1.20.5.170:FF:000053">
    <property type="entry name" value="BZIP transcription factor AtfA"/>
    <property type="match status" value="1"/>
</dbReference>
<dbReference type="GO" id="GO:0003700">
    <property type="term" value="F:DNA-binding transcription factor activity"/>
    <property type="evidence" value="ECO:0007669"/>
    <property type="project" value="InterPro"/>
</dbReference>
<dbReference type="Pfam" id="PF00170">
    <property type="entry name" value="bZIP_1"/>
    <property type="match status" value="1"/>
</dbReference>
<dbReference type="GO" id="GO:0003677">
    <property type="term" value="F:DNA binding"/>
    <property type="evidence" value="ECO:0007669"/>
    <property type="project" value="UniProtKB-KW"/>
</dbReference>
<accession>A0A8H7R264</accession>
<evidence type="ECO:0000313" key="10">
    <source>
        <dbReference type="Proteomes" id="UP000603453"/>
    </source>
</evidence>
<feature type="region of interest" description="Disordered" evidence="7">
    <location>
        <begin position="1"/>
        <end position="30"/>
    </location>
</feature>
<comment type="subcellular location">
    <subcellularLocation>
        <location evidence="1">Nucleus</location>
    </subcellularLocation>
</comment>
<keyword evidence="5" id="KW-0539">Nucleus</keyword>
<keyword evidence="2" id="KW-0805">Transcription regulation</keyword>
<dbReference type="GO" id="GO:0005634">
    <property type="term" value="C:nucleus"/>
    <property type="evidence" value="ECO:0007669"/>
    <property type="project" value="UniProtKB-SubCell"/>
</dbReference>
<evidence type="ECO:0000256" key="7">
    <source>
        <dbReference type="SAM" id="MobiDB-lite"/>
    </source>
</evidence>
<dbReference type="SUPFAM" id="SSF57959">
    <property type="entry name" value="Leucine zipper domain"/>
    <property type="match status" value="1"/>
</dbReference>
<dbReference type="CDD" id="cd14687">
    <property type="entry name" value="bZIP_ATF2"/>
    <property type="match status" value="1"/>
</dbReference>
<evidence type="ECO:0000256" key="6">
    <source>
        <dbReference type="SAM" id="Coils"/>
    </source>
</evidence>